<reference evidence="1" key="1">
    <citation type="submission" date="2016-04" db="EMBL/GenBank/DDBJ databases">
        <authorList>
            <person name="Evans L.H."/>
            <person name="Alamgir A."/>
            <person name="Owens N."/>
            <person name="Weber N.D."/>
            <person name="Virtaneva K."/>
            <person name="Barbian K."/>
            <person name="Babar A."/>
            <person name="Rosenke K."/>
        </authorList>
    </citation>
    <scope>NUCLEOTIDE SEQUENCE</scope>
    <source>
        <strain evidence="1">86</strain>
    </source>
</reference>
<dbReference type="EMBL" id="FLUN01000001">
    <property type="protein sequence ID" value="SBW04167.1"/>
    <property type="molecule type" value="Genomic_DNA"/>
</dbReference>
<proteinExistence type="predicted"/>
<evidence type="ECO:0000313" key="1">
    <source>
        <dbReference type="EMBL" id="SBW04167.1"/>
    </source>
</evidence>
<name>A0A212JXN1_9FIRM</name>
<accession>A0A212JXN1</accession>
<gene>
    <name evidence="1" type="ORF">KL86CLO1_11872</name>
</gene>
<protein>
    <submittedName>
        <fullName evidence="1">Uncharacterized protein</fullName>
    </submittedName>
</protein>
<organism evidence="1">
    <name type="scientific">uncultured Eubacteriales bacterium</name>
    <dbReference type="NCBI Taxonomy" id="172733"/>
    <lineage>
        <taxon>Bacteria</taxon>
        <taxon>Bacillati</taxon>
        <taxon>Bacillota</taxon>
        <taxon>Clostridia</taxon>
        <taxon>Eubacteriales</taxon>
        <taxon>environmental samples</taxon>
    </lineage>
</organism>
<dbReference type="AlphaFoldDB" id="A0A212JXN1"/>
<sequence>MTGVFNNLMLYLRVNHAKLKESYYVENSSEEDIPWI</sequence>